<dbReference type="EMBL" id="RBNJ01003643">
    <property type="protein sequence ID" value="RUS30704.1"/>
    <property type="molecule type" value="Genomic_DNA"/>
</dbReference>
<proteinExistence type="predicted"/>
<comment type="caution">
    <text evidence="1">The sequence shown here is derived from an EMBL/GenBank/DDBJ whole genome shotgun (WGS) entry which is preliminary data.</text>
</comment>
<keyword evidence="2" id="KW-1185">Reference proteome</keyword>
<protein>
    <submittedName>
        <fullName evidence="1">Uncharacterized protein</fullName>
    </submittedName>
</protein>
<organism evidence="1 2">
    <name type="scientific">Jimgerdemannia flammicorona</name>
    <dbReference type="NCBI Taxonomy" id="994334"/>
    <lineage>
        <taxon>Eukaryota</taxon>
        <taxon>Fungi</taxon>
        <taxon>Fungi incertae sedis</taxon>
        <taxon>Mucoromycota</taxon>
        <taxon>Mucoromycotina</taxon>
        <taxon>Endogonomycetes</taxon>
        <taxon>Endogonales</taxon>
        <taxon>Endogonaceae</taxon>
        <taxon>Jimgerdemannia</taxon>
    </lineage>
</organism>
<name>A0A433QLP9_9FUNG</name>
<dbReference type="AlphaFoldDB" id="A0A433QLP9"/>
<gene>
    <name evidence="1" type="ORF">BC938DRAFT_479056</name>
</gene>
<sequence length="140" mass="14416">MSAWRDYVLVQQKGIQETCQRGNRDIGNGLIEDDVVVLEEDIAEDGEVQATVTEASDAGAIAIVGVDEVGGRDFEGRTSEGRGIAGDVVCAITIVSGTQATGHTAGDVVGEQEEGGAGVEDTTEAASAQSVEISSISILY</sequence>
<evidence type="ECO:0000313" key="1">
    <source>
        <dbReference type="EMBL" id="RUS30704.1"/>
    </source>
</evidence>
<evidence type="ECO:0000313" key="2">
    <source>
        <dbReference type="Proteomes" id="UP000274822"/>
    </source>
</evidence>
<accession>A0A433QLP9</accession>
<reference evidence="1 2" key="1">
    <citation type="journal article" date="2018" name="New Phytol.">
        <title>Phylogenomics of Endogonaceae and evolution of mycorrhizas within Mucoromycota.</title>
        <authorList>
            <person name="Chang Y."/>
            <person name="Desiro A."/>
            <person name="Na H."/>
            <person name="Sandor L."/>
            <person name="Lipzen A."/>
            <person name="Clum A."/>
            <person name="Barry K."/>
            <person name="Grigoriev I.V."/>
            <person name="Martin F.M."/>
            <person name="Stajich J.E."/>
            <person name="Smith M.E."/>
            <person name="Bonito G."/>
            <person name="Spatafora J.W."/>
        </authorList>
    </citation>
    <scope>NUCLEOTIDE SEQUENCE [LARGE SCALE GENOMIC DNA]</scope>
    <source>
        <strain evidence="1 2">AD002</strain>
    </source>
</reference>
<dbReference type="Proteomes" id="UP000274822">
    <property type="component" value="Unassembled WGS sequence"/>
</dbReference>